<evidence type="ECO:0000313" key="3">
    <source>
        <dbReference type="Proteomes" id="UP001456562"/>
    </source>
</evidence>
<accession>A0ABV1QEI0</accession>
<sequence length="132" mass="14271">MAAAPRRADRDRIEVAFDAARAAAVAAIAADEGHTGEQEQPAERKAEGHKPQEEAEAHRAAVLAVELDEEAAHREAVERAEQDRERAARERSADEETARLRAELAAQFPDLAAVSGSVREAQEAQQPALSPF</sequence>
<reference evidence="2 3" key="1">
    <citation type="submission" date="2024-01" db="EMBL/GenBank/DDBJ databases">
        <title>Metagenomic exploration of the rhizosphere soil microbial community and their significance in facilitating the development of wild simulated ginseng.</title>
        <authorList>
            <person name="Huang J."/>
        </authorList>
    </citation>
    <scope>NUCLEOTIDE SEQUENCE [LARGE SCALE GENOMIC DNA]</scope>
    <source>
        <strain evidence="2 3">WY141</strain>
    </source>
</reference>
<gene>
    <name evidence="2" type="ORF">ABR748_36085</name>
</gene>
<evidence type="ECO:0000313" key="2">
    <source>
        <dbReference type="EMBL" id="MER0429570.1"/>
    </source>
</evidence>
<feature type="region of interest" description="Disordered" evidence="1">
    <location>
        <begin position="71"/>
        <end position="98"/>
    </location>
</feature>
<evidence type="ECO:0000256" key="1">
    <source>
        <dbReference type="SAM" id="MobiDB-lite"/>
    </source>
</evidence>
<organism evidence="2 3">
    <name type="scientific">Streptomyces microflavus</name>
    <name type="common">Streptomyces lipmanii</name>
    <dbReference type="NCBI Taxonomy" id="1919"/>
    <lineage>
        <taxon>Bacteria</taxon>
        <taxon>Bacillati</taxon>
        <taxon>Actinomycetota</taxon>
        <taxon>Actinomycetes</taxon>
        <taxon>Kitasatosporales</taxon>
        <taxon>Streptomycetaceae</taxon>
        <taxon>Streptomyces</taxon>
    </lineage>
</organism>
<dbReference type="RefSeq" id="WP_350241579.1">
    <property type="nucleotide sequence ID" value="NZ_JBEJUE010000064.1"/>
</dbReference>
<comment type="caution">
    <text evidence="2">The sequence shown here is derived from an EMBL/GenBank/DDBJ whole genome shotgun (WGS) entry which is preliminary data.</text>
</comment>
<dbReference type="Proteomes" id="UP001456562">
    <property type="component" value="Unassembled WGS sequence"/>
</dbReference>
<feature type="compositionally biased region" description="Basic and acidic residues" evidence="1">
    <location>
        <begin position="31"/>
        <end position="58"/>
    </location>
</feature>
<dbReference type="EMBL" id="JBEJUE010000064">
    <property type="protein sequence ID" value="MER0429570.1"/>
    <property type="molecule type" value="Genomic_DNA"/>
</dbReference>
<feature type="region of interest" description="Disordered" evidence="1">
    <location>
        <begin position="28"/>
        <end position="58"/>
    </location>
</feature>
<keyword evidence="3" id="KW-1185">Reference proteome</keyword>
<protein>
    <recommendedName>
        <fullName evidence="4">Colicin import membrane protein</fullName>
    </recommendedName>
</protein>
<evidence type="ECO:0008006" key="4">
    <source>
        <dbReference type="Google" id="ProtNLM"/>
    </source>
</evidence>
<name>A0ABV1QEI0_STRMI</name>
<proteinExistence type="predicted"/>